<keyword evidence="6" id="KW-0472">Membrane</keyword>
<keyword evidence="6" id="KW-1133">Transmembrane helix</keyword>
<gene>
    <name evidence="8" type="ORF">AYBTSS11_LOCUS21232</name>
</gene>
<evidence type="ECO:0000259" key="7">
    <source>
        <dbReference type="PROSITE" id="PS01186"/>
    </source>
</evidence>
<dbReference type="EMBL" id="OY731404">
    <property type="protein sequence ID" value="CAJ1967532.1"/>
    <property type="molecule type" value="Genomic_DNA"/>
</dbReference>
<evidence type="ECO:0000313" key="9">
    <source>
        <dbReference type="Proteomes" id="UP001189624"/>
    </source>
</evidence>
<protein>
    <recommendedName>
        <fullName evidence="7">EGF-like domain-containing protein</fullName>
    </recommendedName>
</protein>
<reference evidence="8" key="1">
    <citation type="submission" date="2023-10" db="EMBL/GenBank/DDBJ databases">
        <authorList>
            <person name="Domelevo Entfellner J.-B."/>
        </authorList>
    </citation>
    <scope>NUCLEOTIDE SEQUENCE</scope>
</reference>
<dbReference type="Gene3D" id="2.10.25.10">
    <property type="entry name" value="Laminin"/>
    <property type="match status" value="1"/>
</dbReference>
<feature type="domain" description="EGF-like" evidence="7">
    <location>
        <begin position="381"/>
        <end position="392"/>
    </location>
</feature>
<dbReference type="InterPro" id="IPR040911">
    <property type="entry name" value="Exostosin_GT47"/>
</dbReference>
<dbReference type="PANTHER" id="PTHR11062">
    <property type="entry name" value="EXOSTOSIN HEPARAN SULFATE GLYCOSYLTRANSFERASE -RELATED"/>
    <property type="match status" value="1"/>
</dbReference>
<dbReference type="PANTHER" id="PTHR11062:SF268">
    <property type="entry name" value="FAMILY PROTEIN, PUTATIVE, EXPRESSED-RELATED"/>
    <property type="match status" value="1"/>
</dbReference>
<dbReference type="GO" id="GO:0000139">
    <property type="term" value="C:Golgi membrane"/>
    <property type="evidence" value="ECO:0007669"/>
    <property type="project" value="UniProtKB-SubCell"/>
</dbReference>
<dbReference type="InterPro" id="IPR000742">
    <property type="entry name" value="EGF"/>
</dbReference>
<proteinExistence type="inferred from homology"/>
<sequence>MGRDLLDLFSMNKWRCSWSLAATIASVVALVSVVHLFLFPLTPTFNYFKIAQDSCIPANPSAEFPSNCDKEQPAVDFKLQFPADLHGAAVYQGAPWKAEIGQWLAGCDSIIKEVNITEVEIIAKMTAAARGFAIENWDNVDVFMVILDLRRFHRAYLQLKQPAVGFTLFSGGQDPKSSFWRIFYMPSRVLTSALPLQYLEHSYKDFHTGTKALKDENWIQVMNDEMSALEIMPGMDALKNCNWNATTKDHQIYHLGDGLSQFALPTVTRQEQCASVEKAQNIQIDHWQRHVVFNLSIPPSEPDGPRLVNWSRVDNDVFTTNSSIQGWCNVDPAEAYAGKAKIKEECDCKYDGLWGRLCEVPVESVCINQCSRHGHCRGGFCQCENGWYGVDCSMPSVISSIREWPTWLRPARVDIADDAHSNGKIINLNAVVAKKRPLIYIYDLPPEFNSLLLEGRHFKLECVNRIYDGNNVTLWTDQLYGAQMALYESLLASPHRTLNGEEADFFFVPVLDSCIITRADDAPHLSMQDHMGLRSFLTLEYYKKAYSHIVEQYPYWNHSSGMDHIWFFSWDEGACYAPKEIWNSMMLVHWGNTNSKHNHSTTAYWADNWDRIPSNKRGIHPCFDPDKDLVLPAWKVPDASVLTSKLWARSHENRKTLFYFNGNLGPAYPHGRPEDSYSMGIRQKLAEEFGSSPNKDGKLGKQHAKDVIVTPERSENYHMDLASSVFCGVFPGDGWSGRMEDSILQGCIPVVIQDGIFLPYENVLNYDSFAVRISEEEIPNLINILRGFNETEIKFKLANVQKIWQRFLYRDSVLLEAERQKTTLGHVDDWAIEFLKLTEDDVSATLIQVLHYKLHNDPWRKQVRHNKQFGLPHQCLVTTS</sequence>
<evidence type="ECO:0000256" key="2">
    <source>
        <dbReference type="ARBA" id="ARBA00010271"/>
    </source>
</evidence>
<organism evidence="8 9">
    <name type="scientific">Sphenostylis stenocarpa</name>
    <dbReference type="NCBI Taxonomy" id="92480"/>
    <lineage>
        <taxon>Eukaryota</taxon>
        <taxon>Viridiplantae</taxon>
        <taxon>Streptophyta</taxon>
        <taxon>Embryophyta</taxon>
        <taxon>Tracheophyta</taxon>
        <taxon>Spermatophyta</taxon>
        <taxon>Magnoliopsida</taxon>
        <taxon>eudicotyledons</taxon>
        <taxon>Gunneridae</taxon>
        <taxon>Pentapetalae</taxon>
        <taxon>rosids</taxon>
        <taxon>fabids</taxon>
        <taxon>Fabales</taxon>
        <taxon>Fabaceae</taxon>
        <taxon>Papilionoideae</taxon>
        <taxon>50 kb inversion clade</taxon>
        <taxon>NPAAA clade</taxon>
        <taxon>indigoferoid/millettioid clade</taxon>
        <taxon>Phaseoleae</taxon>
        <taxon>Sphenostylis</taxon>
    </lineage>
</organism>
<evidence type="ECO:0000256" key="3">
    <source>
        <dbReference type="ARBA" id="ARBA00022676"/>
    </source>
</evidence>
<keyword evidence="9" id="KW-1185">Reference proteome</keyword>
<evidence type="ECO:0000256" key="1">
    <source>
        <dbReference type="ARBA" id="ARBA00004323"/>
    </source>
</evidence>
<keyword evidence="4" id="KW-0735">Signal-anchor</keyword>
<evidence type="ECO:0000313" key="8">
    <source>
        <dbReference type="EMBL" id="CAJ1967532.1"/>
    </source>
</evidence>
<keyword evidence="3" id="KW-0808">Transferase</keyword>
<evidence type="ECO:0000256" key="4">
    <source>
        <dbReference type="ARBA" id="ARBA00022968"/>
    </source>
</evidence>
<keyword evidence="5" id="KW-0333">Golgi apparatus</keyword>
<comment type="similarity">
    <text evidence="2">Belongs to the glycosyltransferase 47 family.</text>
</comment>
<dbReference type="InterPro" id="IPR004263">
    <property type="entry name" value="Exostosin"/>
</dbReference>
<keyword evidence="6" id="KW-0812">Transmembrane</keyword>
<accession>A0AA86VIC1</accession>
<keyword evidence="3" id="KW-0328">Glycosyltransferase</keyword>
<dbReference type="PROSITE" id="PS01186">
    <property type="entry name" value="EGF_2"/>
    <property type="match status" value="1"/>
</dbReference>
<dbReference type="Pfam" id="PF03016">
    <property type="entry name" value="Exostosin_GT47"/>
    <property type="match status" value="1"/>
</dbReference>
<feature type="transmembrane region" description="Helical" evidence="6">
    <location>
        <begin position="20"/>
        <end position="41"/>
    </location>
</feature>
<dbReference type="Gramene" id="rna-AYBTSS11_LOCUS21232">
    <property type="protein sequence ID" value="CAJ1967532.1"/>
    <property type="gene ID" value="gene-AYBTSS11_LOCUS21232"/>
</dbReference>
<dbReference type="Proteomes" id="UP001189624">
    <property type="component" value="Chromosome 7"/>
</dbReference>
<evidence type="ECO:0000256" key="6">
    <source>
        <dbReference type="SAM" id="Phobius"/>
    </source>
</evidence>
<comment type="subcellular location">
    <subcellularLocation>
        <location evidence="1">Golgi apparatus membrane</location>
        <topology evidence="1">Single-pass type II membrane protein</topology>
    </subcellularLocation>
</comment>
<dbReference type="AlphaFoldDB" id="A0AA86VIC1"/>
<evidence type="ECO:0000256" key="5">
    <source>
        <dbReference type="ARBA" id="ARBA00023034"/>
    </source>
</evidence>
<name>A0AA86VIC1_9FABA</name>
<dbReference type="GO" id="GO:0016757">
    <property type="term" value="F:glycosyltransferase activity"/>
    <property type="evidence" value="ECO:0007669"/>
    <property type="project" value="UniProtKB-KW"/>
</dbReference>